<dbReference type="InterPro" id="IPR036388">
    <property type="entry name" value="WH-like_DNA-bd_sf"/>
</dbReference>
<reference evidence="15" key="1">
    <citation type="submission" date="2016-06" db="EMBL/GenBank/DDBJ databases">
        <title>Parallel loss of symbiosis genes in relatives of nitrogen-fixing non-legume Parasponia.</title>
        <authorList>
            <person name="Van Velzen R."/>
            <person name="Holmer R."/>
            <person name="Bu F."/>
            <person name="Rutten L."/>
            <person name="Van Zeijl A."/>
            <person name="Liu W."/>
            <person name="Santuari L."/>
            <person name="Cao Q."/>
            <person name="Sharma T."/>
            <person name="Shen D."/>
            <person name="Roswanjaya Y."/>
            <person name="Wardhani T."/>
            <person name="Kalhor M.S."/>
            <person name="Jansen J."/>
            <person name="Van den Hoogen J."/>
            <person name="Gungor B."/>
            <person name="Hartog M."/>
            <person name="Hontelez J."/>
            <person name="Verver J."/>
            <person name="Yang W.-C."/>
            <person name="Schijlen E."/>
            <person name="Repin R."/>
            <person name="Schilthuizen M."/>
            <person name="Schranz E."/>
            <person name="Heidstra R."/>
            <person name="Miyata K."/>
            <person name="Fedorova E."/>
            <person name="Kohlen W."/>
            <person name="Bisseling T."/>
            <person name="Smit S."/>
            <person name="Geurts R."/>
        </authorList>
    </citation>
    <scope>NUCLEOTIDE SEQUENCE [LARGE SCALE GENOMIC DNA]</scope>
    <source>
        <strain evidence="15">cv. WU1-14</strain>
    </source>
</reference>
<feature type="domain" description="Myb-like" evidence="11">
    <location>
        <begin position="1"/>
        <end position="57"/>
    </location>
</feature>
<dbReference type="InterPro" id="IPR005818">
    <property type="entry name" value="Histone_H1/H5_H15"/>
</dbReference>
<dbReference type="Proteomes" id="UP000237105">
    <property type="component" value="Unassembled WGS sequence"/>
</dbReference>
<dbReference type="Gene3D" id="1.10.246.220">
    <property type="match status" value="1"/>
</dbReference>
<evidence type="ECO:0000256" key="3">
    <source>
        <dbReference type="ARBA" id="ARBA00022454"/>
    </source>
</evidence>
<evidence type="ECO:0000256" key="10">
    <source>
        <dbReference type="SAM" id="MobiDB-lite"/>
    </source>
</evidence>
<accession>A0A2P5BE71</accession>
<dbReference type="Gene3D" id="1.10.10.10">
    <property type="entry name" value="Winged helix-like DNA-binding domain superfamily/Winged helix DNA-binding domain"/>
    <property type="match status" value="1"/>
</dbReference>
<dbReference type="AlphaFoldDB" id="A0A2P5BE71"/>
<keyword evidence="6" id="KW-0238">DNA-binding</keyword>
<dbReference type="PROSITE" id="PS51294">
    <property type="entry name" value="HTH_MYB"/>
    <property type="match status" value="1"/>
</dbReference>
<dbReference type="GO" id="GO:0000786">
    <property type="term" value="C:nucleosome"/>
    <property type="evidence" value="ECO:0007669"/>
    <property type="project" value="InterPro"/>
</dbReference>
<evidence type="ECO:0000313" key="15">
    <source>
        <dbReference type="Proteomes" id="UP000237105"/>
    </source>
</evidence>
<evidence type="ECO:0000256" key="9">
    <source>
        <dbReference type="ARBA" id="ARBA00032813"/>
    </source>
</evidence>
<dbReference type="InterPro" id="IPR044597">
    <property type="entry name" value="SMH1-6"/>
</dbReference>
<keyword evidence="7" id="KW-0804">Transcription</keyword>
<feature type="compositionally biased region" description="Polar residues" evidence="10">
    <location>
        <begin position="189"/>
        <end position="202"/>
    </location>
</feature>
<dbReference type="InterPro" id="IPR009057">
    <property type="entry name" value="Homeodomain-like_sf"/>
</dbReference>
<evidence type="ECO:0000256" key="4">
    <source>
        <dbReference type="ARBA" id="ARBA00023015"/>
    </source>
</evidence>
<evidence type="ECO:0000256" key="5">
    <source>
        <dbReference type="ARBA" id="ARBA00023054"/>
    </source>
</evidence>
<dbReference type="CDD" id="cd11660">
    <property type="entry name" value="SANT_TRF"/>
    <property type="match status" value="1"/>
</dbReference>
<evidence type="ECO:0000256" key="2">
    <source>
        <dbReference type="ARBA" id="ARBA00004604"/>
    </source>
</evidence>
<dbReference type="OrthoDB" id="608866at2759"/>
<dbReference type="SUPFAM" id="SSF46689">
    <property type="entry name" value="Homeodomain-like"/>
    <property type="match status" value="1"/>
</dbReference>
<evidence type="ECO:0000313" key="14">
    <source>
        <dbReference type="EMBL" id="PON47092.1"/>
    </source>
</evidence>
<dbReference type="SMART" id="SM00717">
    <property type="entry name" value="SANT"/>
    <property type="match status" value="1"/>
</dbReference>
<dbReference type="GO" id="GO:0003691">
    <property type="term" value="F:double-stranded telomeric DNA binding"/>
    <property type="evidence" value="ECO:0007669"/>
    <property type="project" value="InterPro"/>
</dbReference>
<proteinExistence type="predicted"/>
<evidence type="ECO:0000256" key="6">
    <source>
        <dbReference type="ARBA" id="ARBA00023125"/>
    </source>
</evidence>
<keyword evidence="3" id="KW-0158">Chromosome</keyword>
<feature type="domain" description="H15" evidence="13">
    <location>
        <begin position="114"/>
        <end position="184"/>
    </location>
</feature>
<dbReference type="PANTHER" id="PTHR46267">
    <property type="entry name" value="SINGLE MYB HISTONE 4"/>
    <property type="match status" value="1"/>
</dbReference>
<organism evidence="14 15">
    <name type="scientific">Parasponia andersonii</name>
    <name type="common">Sponia andersonii</name>
    <dbReference type="NCBI Taxonomy" id="3476"/>
    <lineage>
        <taxon>Eukaryota</taxon>
        <taxon>Viridiplantae</taxon>
        <taxon>Streptophyta</taxon>
        <taxon>Embryophyta</taxon>
        <taxon>Tracheophyta</taxon>
        <taxon>Spermatophyta</taxon>
        <taxon>Magnoliopsida</taxon>
        <taxon>eudicotyledons</taxon>
        <taxon>Gunneridae</taxon>
        <taxon>Pentapetalae</taxon>
        <taxon>rosids</taxon>
        <taxon>fabids</taxon>
        <taxon>Rosales</taxon>
        <taxon>Cannabaceae</taxon>
        <taxon>Parasponia</taxon>
    </lineage>
</organism>
<keyword evidence="5" id="KW-0175">Coiled coil</keyword>
<sequence>MGNQKQKWTPKEEEALLAGVAKYGTGKWKNIIKDPDFAHTLCNRSNIDLKDKWRNLSVSSGSSKEKSRGHKTKSIVASENLIIQNSDIAASIPLNASSCASMNDPSNCTQDGKSASSYKEMIFEALSTMKDVNESDVGAIHNFSEKRHGTPLSPNFKRSLRSRSGKLVVQEKPEKVESGYKIRKAIPMGTNTPSPKQKNIRPQRSLDSRLSTYTESQDDVADAAFKVAEAENKSFLAAEAVREAEQLSRIAEDSECMLQLMNEIYKQCSRGELVHLAYVVNCELD</sequence>
<dbReference type="PANTHER" id="PTHR46267:SF3">
    <property type="entry name" value="TELOMERE REPEAT-BINDING FACTOR 4-RELATED"/>
    <property type="match status" value="1"/>
</dbReference>
<evidence type="ECO:0000259" key="11">
    <source>
        <dbReference type="PROSITE" id="PS50090"/>
    </source>
</evidence>
<evidence type="ECO:0000259" key="12">
    <source>
        <dbReference type="PROSITE" id="PS51294"/>
    </source>
</evidence>
<feature type="domain" description="HTH myb-type" evidence="12">
    <location>
        <begin position="1"/>
        <end position="61"/>
    </location>
</feature>
<dbReference type="PROSITE" id="PS50090">
    <property type="entry name" value="MYB_LIKE"/>
    <property type="match status" value="1"/>
</dbReference>
<evidence type="ECO:0000256" key="7">
    <source>
        <dbReference type="ARBA" id="ARBA00023163"/>
    </source>
</evidence>
<evidence type="ECO:0000256" key="8">
    <source>
        <dbReference type="ARBA" id="ARBA00023242"/>
    </source>
</evidence>
<dbReference type="GO" id="GO:0006334">
    <property type="term" value="P:nucleosome assembly"/>
    <property type="evidence" value="ECO:0007669"/>
    <property type="project" value="InterPro"/>
</dbReference>
<feature type="region of interest" description="Disordered" evidence="10">
    <location>
        <begin position="186"/>
        <end position="211"/>
    </location>
</feature>
<dbReference type="InterPro" id="IPR017930">
    <property type="entry name" value="Myb_dom"/>
</dbReference>
<dbReference type="PROSITE" id="PS51504">
    <property type="entry name" value="H15"/>
    <property type="match status" value="1"/>
</dbReference>
<dbReference type="InterPro" id="IPR001005">
    <property type="entry name" value="SANT/Myb"/>
</dbReference>
<dbReference type="GO" id="GO:0005730">
    <property type="term" value="C:nucleolus"/>
    <property type="evidence" value="ECO:0007669"/>
    <property type="project" value="UniProtKB-SubCell"/>
</dbReference>
<comment type="subcellular location">
    <subcellularLocation>
        <location evidence="1">Chromosome</location>
    </subcellularLocation>
    <subcellularLocation>
        <location evidence="2">Nucleus</location>
        <location evidence="2">Nucleolus</location>
    </subcellularLocation>
</comment>
<evidence type="ECO:0000256" key="1">
    <source>
        <dbReference type="ARBA" id="ARBA00004286"/>
    </source>
</evidence>
<keyword evidence="4" id="KW-0805">Transcription regulation</keyword>
<keyword evidence="15" id="KW-1185">Reference proteome</keyword>
<dbReference type="Pfam" id="PF00249">
    <property type="entry name" value="Myb_DNA-binding"/>
    <property type="match status" value="1"/>
</dbReference>
<gene>
    <name evidence="14" type="ORF">PanWU01x14_247090</name>
</gene>
<keyword evidence="8" id="KW-0539">Nucleus</keyword>
<comment type="caution">
    <text evidence="14">The sequence shown here is derived from an EMBL/GenBank/DDBJ whole genome shotgun (WGS) entry which is preliminary data.</text>
</comment>
<protein>
    <recommendedName>
        <fullName evidence="9">MYB transcription factor</fullName>
    </recommendedName>
</protein>
<dbReference type="FunFam" id="1.10.10.60:FF:000168">
    <property type="entry name" value="Telomere repeat-binding factor 1"/>
    <property type="match status" value="1"/>
</dbReference>
<name>A0A2P5BE71_PARAD</name>
<dbReference type="EMBL" id="JXTB01000300">
    <property type="protein sequence ID" value="PON47092.1"/>
    <property type="molecule type" value="Genomic_DNA"/>
</dbReference>
<evidence type="ECO:0000259" key="13">
    <source>
        <dbReference type="PROSITE" id="PS51504"/>
    </source>
</evidence>